<accession>A0AAW0QZ69</accession>
<evidence type="ECO:0000256" key="2">
    <source>
        <dbReference type="ARBA" id="ARBA00023242"/>
    </source>
</evidence>
<reference evidence="4 5" key="1">
    <citation type="submission" date="2023-01" db="EMBL/GenBank/DDBJ databases">
        <title>Analysis of 21 Apiospora genomes using comparative genomics revels a genus with tremendous synthesis potential of carbohydrate active enzymes and secondary metabolites.</title>
        <authorList>
            <person name="Sorensen T."/>
        </authorList>
    </citation>
    <scope>NUCLEOTIDE SEQUENCE [LARGE SCALE GENOMIC DNA]</scope>
    <source>
        <strain evidence="4 5">CBS 117206</strain>
    </source>
</reference>
<dbReference type="SMART" id="SM00066">
    <property type="entry name" value="GAL4"/>
    <property type="match status" value="1"/>
</dbReference>
<gene>
    <name evidence="4" type="ORF">PG999_004410</name>
</gene>
<feature type="domain" description="Zn(2)-C6 fungal-type" evidence="3">
    <location>
        <begin position="8"/>
        <end position="37"/>
    </location>
</feature>
<evidence type="ECO:0000259" key="3">
    <source>
        <dbReference type="PROSITE" id="PS50048"/>
    </source>
</evidence>
<dbReference type="EMBL" id="JAQQWP010000004">
    <property type="protein sequence ID" value="KAK8120290.1"/>
    <property type="molecule type" value="Genomic_DNA"/>
</dbReference>
<dbReference type="AlphaFoldDB" id="A0AAW0QZ69"/>
<dbReference type="CDD" id="cd12148">
    <property type="entry name" value="fungal_TF_MHR"/>
    <property type="match status" value="1"/>
</dbReference>
<evidence type="ECO:0000256" key="1">
    <source>
        <dbReference type="ARBA" id="ARBA00022723"/>
    </source>
</evidence>
<keyword evidence="5" id="KW-1185">Reference proteome</keyword>
<dbReference type="SMART" id="SM00906">
    <property type="entry name" value="Fungal_trans"/>
    <property type="match status" value="1"/>
</dbReference>
<dbReference type="GO" id="GO:0000981">
    <property type="term" value="F:DNA-binding transcription factor activity, RNA polymerase II-specific"/>
    <property type="evidence" value="ECO:0007669"/>
    <property type="project" value="InterPro"/>
</dbReference>
<dbReference type="PANTHER" id="PTHR31668">
    <property type="entry name" value="GLUCOSE TRANSPORT TRANSCRIPTION REGULATOR RGT1-RELATED-RELATED"/>
    <property type="match status" value="1"/>
</dbReference>
<protein>
    <recommendedName>
        <fullName evidence="3">Zn(2)-C6 fungal-type domain-containing protein</fullName>
    </recommendedName>
</protein>
<dbReference type="CDD" id="cd00067">
    <property type="entry name" value="GAL4"/>
    <property type="match status" value="1"/>
</dbReference>
<evidence type="ECO:0000313" key="4">
    <source>
        <dbReference type="EMBL" id="KAK8120290.1"/>
    </source>
</evidence>
<organism evidence="4 5">
    <name type="scientific">Apiospora kogelbergensis</name>
    <dbReference type="NCBI Taxonomy" id="1337665"/>
    <lineage>
        <taxon>Eukaryota</taxon>
        <taxon>Fungi</taxon>
        <taxon>Dikarya</taxon>
        <taxon>Ascomycota</taxon>
        <taxon>Pezizomycotina</taxon>
        <taxon>Sordariomycetes</taxon>
        <taxon>Xylariomycetidae</taxon>
        <taxon>Amphisphaeriales</taxon>
        <taxon>Apiosporaceae</taxon>
        <taxon>Apiospora</taxon>
    </lineage>
</organism>
<dbReference type="Gene3D" id="4.10.240.10">
    <property type="entry name" value="Zn(2)-C6 fungal-type DNA-binding domain"/>
    <property type="match status" value="1"/>
</dbReference>
<keyword evidence="2" id="KW-0539">Nucleus</keyword>
<dbReference type="InterPro" id="IPR007219">
    <property type="entry name" value="XnlR_reg_dom"/>
</dbReference>
<comment type="caution">
    <text evidence="4">The sequence shown here is derived from an EMBL/GenBank/DDBJ whole genome shotgun (WGS) entry which is preliminary data.</text>
</comment>
<name>A0AAW0QZ69_9PEZI</name>
<dbReference type="InterPro" id="IPR001138">
    <property type="entry name" value="Zn2Cys6_DnaBD"/>
</dbReference>
<dbReference type="Proteomes" id="UP001392437">
    <property type="component" value="Unassembled WGS sequence"/>
</dbReference>
<dbReference type="Pfam" id="PF04082">
    <property type="entry name" value="Fungal_trans"/>
    <property type="match status" value="1"/>
</dbReference>
<dbReference type="Pfam" id="PF00172">
    <property type="entry name" value="Zn_clus"/>
    <property type="match status" value="1"/>
</dbReference>
<dbReference type="GO" id="GO:0008270">
    <property type="term" value="F:zinc ion binding"/>
    <property type="evidence" value="ECO:0007669"/>
    <property type="project" value="InterPro"/>
</dbReference>
<dbReference type="GO" id="GO:0006351">
    <property type="term" value="P:DNA-templated transcription"/>
    <property type="evidence" value="ECO:0007669"/>
    <property type="project" value="InterPro"/>
</dbReference>
<dbReference type="PROSITE" id="PS00463">
    <property type="entry name" value="ZN2_CY6_FUNGAL_1"/>
    <property type="match status" value="1"/>
</dbReference>
<dbReference type="SUPFAM" id="SSF57701">
    <property type="entry name" value="Zn2/Cys6 DNA-binding domain"/>
    <property type="match status" value="1"/>
</dbReference>
<proteinExistence type="predicted"/>
<dbReference type="InterPro" id="IPR050797">
    <property type="entry name" value="Carb_Metab_Trans_Reg"/>
</dbReference>
<dbReference type="PROSITE" id="PS50048">
    <property type="entry name" value="ZN2_CY6_FUNGAL_2"/>
    <property type="match status" value="1"/>
</dbReference>
<dbReference type="GO" id="GO:0003677">
    <property type="term" value="F:DNA binding"/>
    <property type="evidence" value="ECO:0007669"/>
    <property type="project" value="InterPro"/>
</dbReference>
<evidence type="ECO:0000313" key="5">
    <source>
        <dbReference type="Proteomes" id="UP001392437"/>
    </source>
</evidence>
<dbReference type="PANTHER" id="PTHR31668:SF20">
    <property type="entry name" value="ZN(II)2CYS6 TRANSCRIPTION FACTOR (EUROFUNG)"/>
    <property type="match status" value="1"/>
</dbReference>
<dbReference type="InterPro" id="IPR036864">
    <property type="entry name" value="Zn2-C6_fun-type_DNA-bd_sf"/>
</dbReference>
<keyword evidence="1" id="KW-0479">Metal-binding</keyword>
<sequence length="494" mass="56188">MSTAVKRACDVCHRRKARCNGIKPCRYCSSARLTCTYNAIPQKKGPKGSKAKVISELRETQRASSLSAKVQSRLSGINSPPCAMPLQPNMGLLSNELIKESIEFFFAHMYPTMPILDRQRLEQQSLYMGQSLDTYCLLTSLCALMLLQPGMVMPGNDSLFKHPGTTITSSHLLIEEAMRVRKGYDYMESPTLNTLCTSYFIFGCYYALEIHEKAWYHLREAATLVHMGGLTQDATYTRFDCIESSRRRRLYWLVFVAERTYALRYNRPLSLPAAINPPTISDDPSDPLVYQLNGFIMMVDLFRPFEGAFMLLWNRTRNEYSPSYLGALQEQVSGMKLPYMDGCASQIGDTHTNQQWMDLANWHLRMQIECLPPPNEDMCQYPVLRDPKCITSQVAIQETNILSVPLVTKLMEIACSLVDVLAMQPSIRDPLSRGPQQHLQALLQLVSILPEQYHLFPLLLSKVHDILPRLANPMLQRAPNNSKVRVTNHHIVQC</sequence>